<dbReference type="AlphaFoldDB" id="A0A7G6W1E5"/>
<name>A0A7G6W1E5_9SPHN</name>
<evidence type="ECO:0000313" key="2">
    <source>
        <dbReference type="Proteomes" id="UP000515297"/>
    </source>
</evidence>
<keyword evidence="1" id="KW-0614">Plasmid</keyword>
<dbReference type="Proteomes" id="UP000515297">
    <property type="component" value="Plasmid plas2"/>
</dbReference>
<proteinExistence type="predicted"/>
<sequence>MTASANYQRMIGARNVVRDRLHTLEAQLRYQAERAVRSPAAHRGDSGWRKCDEAIYQDVLARLQHTHRKDLGALRAKLGRQQAAIRAHLARLGTVPLT</sequence>
<protein>
    <submittedName>
        <fullName evidence="1">Uncharacterized protein</fullName>
    </submittedName>
</protein>
<reference evidence="1 2" key="1">
    <citation type="submission" date="2020-08" db="EMBL/GenBank/DDBJ databases">
        <authorList>
            <person name="Liu G."/>
            <person name="Sun C."/>
        </authorList>
    </citation>
    <scope>NUCLEOTIDE SEQUENCE [LARGE SCALE GENOMIC DNA]</scope>
    <source>
        <strain evidence="1 2">OT19</strain>
        <plasmid evidence="1 2">plas2</plasmid>
    </source>
</reference>
<accession>A0A7G6W1E5</accession>
<dbReference type="RefSeq" id="WP_185886237.1">
    <property type="nucleotide sequence ID" value="NZ_CP060054.1"/>
</dbReference>
<evidence type="ECO:0000313" key="1">
    <source>
        <dbReference type="EMBL" id="QNE07810.1"/>
    </source>
</evidence>
<geneLocation type="plasmid" evidence="1 2">
    <name>plas2</name>
</geneLocation>
<gene>
    <name evidence="1" type="ORF">H4O24_19920</name>
</gene>
<dbReference type="EMBL" id="CP060054">
    <property type="protein sequence ID" value="QNE07810.1"/>
    <property type="molecule type" value="Genomic_DNA"/>
</dbReference>
<organism evidence="1 2">
    <name type="scientific">Croceicoccus marinus</name>
    <dbReference type="NCBI Taxonomy" id="450378"/>
    <lineage>
        <taxon>Bacteria</taxon>
        <taxon>Pseudomonadati</taxon>
        <taxon>Pseudomonadota</taxon>
        <taxon>Alphaproteobacteria</taxon>
        <taxon>Sphingomonadales</taxon>
        <taxon>Erythrobacteraceae</taxon>
        <taxon>Croceicoccus</taxon>
    </lineage>
</organism>